<dbReference type="SUPFAM" id="SSF52777">
    <property type="entry name" value="CoA-dependent acyltransferases"/>
    <property type="match status" value="10"/>
</dbReference>
<comment type="caution">
    <text evidence="6">The sequence shown here is derived from an EMBL/GenBank/DDBJ whole genome shotgun (WGS) entry which is preliminary data.</text>
</comment>
<feature type="domain" description="Carrier" evidence="5">
    <location>
        <begin position="1044"/>
        <end position="1119"/>
    </location>
</feature>
<dbReference type="Gene3D" id="3.30.559.30">
    <property type="entry name" value="Nonribosomal peptide synthetase, condensation domain"/>
    <property type="match status" value="5"/>
</dbReference>
<dbReference type="GO" id="GO:0043041">
    <property type="term" value="P:amino acid activation for nonribosomal peptide biosynthetic process"/>
    <property type="evidence" value="ECO:0007669"/>
    <property type="project" value="TreeGrafter"/>
</dbReference>
<accession>A0A365XVZ6</accession>
<dbReference type="FunFam" id="2.30.38.10:FF:000001">
    <property type="entry name" value="Non-ribosomal peptide synthetase PvdI"/>
    <property type="match status" value="2"/>
</dbReference>
<sequence length="5332" mass="592973">MVKKRTHFWGGNYNMNAFEIIELLRKHKVVPRLDGDQLKLTGETGNLPAELIEEVRNNKPELMAFLAEIQEELYHTAIPVIVEQPDYPLSNAQKRVWVAAQYEGGSVAYNITIGFYLKGSMSIPRLEQAFHHSISRHESLRTVFRMAAGEPRQFVLDDIPFQLSVEDVSSMTDVKEHIQQMAAAIAATAMDMENGPLVSARLCIISDTEYALILCAHHIICDGWSLNIFMQEVLHFYKNAPAPGAVEKPLRIQYKDYSAWLSEKTGNAAAAAFWKKQFEKPAEPLELPADAVRTAVKSFEGATFKIYFEVHFYEQITAFCNQHQLSVFNFFRAVFTLLLYKFSGQRNITIGTPVAGRNHAELQDLVGMFVNTIPLRTDVNPDETFLDLATRIARHTATASRFQDYPLDMIIDNLDIKRDISRNPLFDVVMMFQHIPVQHSGLDNSGAHVFEMIQLDRYLYGTSPVIRRNASSKFDLSLNFSSDVDNRSFLEWEYDSGLFSQETIYRYNEALRSIITQVIAQPDRTTDSIDIINEDERRKILSVFNHTPSAYASGATIIRFFEERVKRMPEQTALLSEGKHFSYGYLNEMANRLGDYLRKEYQLKADDRVAIKTGRSEWLIISILGVLKSGAAYVPVDPSYPEERARYILEDSGCRTILDEQELKRFAAIQDQYERDDLPSAATPDNLAYVIYTSGSTGTPKGVMVTHRNVVAFLENFGSRFGLRENMHLAATTNYTFDISVLELLGTIMSGIKVHLLADTDPSYVLGYISQHNINVLQVTPSRLNQLLVSAGGDMNAIAGLDVLLVGGESLGVHNYERLRTLVSTRVIHVYGPTETTIWSTSIELKADTVLSIGTPLLNEQVLILDTGLNLCPVGVNGEICISGAGVARGYLNRPELTADKFVSNEFLPGQTLYRTGDIGKWLPDGNILFTGRKDDQLKINGYRIEPAEIEAVLLKYRNIDTAVVTASVNAAGEQELVAYLVSKDDITITDIREYLSEHLPAYMVPVHYVQLPELPLTTSGKVDRKRLPSLAAGSLLSGAAYVAPRNTTEEQLVEIWQEVLGRGNIGIKDNFFDAGGHSLKATRLVSLVHRTFDVKLELKDVFTYVTPETQAGFIRHSRKDVFTSIPLAPEAADYPLSSSQRRLWVLSLFEESNVAYNMPGVYLFEGGLDRDALSAAFAELISRHEILRTVFRENTAGEIRQHILPSSTFRIDYLNLREAADQKEQLSELIRTAFATPFDLSEGPLLRAGLYEISSGQWVFVYVMHHIISDGWSMEVLIRELLELYLSSVEGIPQSLPSLRIQYKDYAVWQQSILTGVEPDTHKAYWLSEFSGELPVLSLLTDKPRPAIRTYNGGVIHRELDMQVYEGLKSLTGDHGSTLFMGLLAGVNVLLHRYTQQEDIIIGSPLAAREHIDLSDQIGFYANTLAIRSRFSGKDNYVHILEGVKEKTIGAYTHQAYPFDELVTSLSLQRDMSRHPLFDIEVILQQAVSVNRSGGDQAGELKVSPYSGVLPQQSRFDIVFNFTEDVSGLKLSIDYNIDLYEASTIARLAAHTEQMLSAIITSPYAAISGLDYLEAAERQQLLHTFNAANDPFPSADTLVSLFRRQVLLTPAAVAVVYGDKHLTYQELDEKSGLLASYIRTYNHFAQGSLVGVLQDRSELLLISILGILKAGGVYVPIDPSYPSSRKSFILSDTGARLLLTQTSYLFDVDYYEGDLFAMDVQLDGLQNVLSADVPIMGSDLAYVIYTSGSTGIPKGVMIDHGAISNTIRAQQEAFGTLPGERHLQFASSSFDASVSEIFVSLCSGGELHIIDDAMKQSPELLYGYISTQDISIATLPPAYLQQAFAHGLPALNKLVTAGEAAVVSQALSFGKQGIYYNAYGPTETSICATVFRLPSSWDGRSGIVPVGRPLPNVRIYILDEHHQLCPVGVAGEICIAGAGVARGYLNRTELTAERFIHLPYEETSRVYRSGDLGRWLADGNVEYLGRLDDQVKIRGYRIEPGEIEHVLQDHEDVAAAVVAAQSDGSGGKELVAYIVSDRDITVTDIRSYLSRRLPEYMQPSHYVQLPELPLTASGKVDRKRLPSLAAGSLLSGAAYVAPRNTTEEQLVEIWQEVLGRGNIGIKDNFFDAGGHSLKATRLVSLVHRTFDVKLELKDVFTYVTPETQADFIQHSRKEVFSSILSAPEAADYPLSSSQRRLWVLSQFEESNVAYNMPGVYLFEGGLDRDALSAAFAGLISRHEILRTVFRENAAGEIRQHILPSSAFRISYLDLRDASDQEEQLSELIQTMFTTPFNLSDGPLLRAGLYEISSGQWVFVYVMHHIISDGWSMEVLIRELLGLYHSSVTNVPLNLPSLRIQYKDYAVWQQGILTGTEPDAHKAYWLSEFSGELPVLSLLTDKPRPAIRTYNGGVVHRELDMQVYEGLKSLTGDHGSTLFMGLLAAVNVLLHRYTQQEDIIIGSPLAAREHIDLSDQIGFYANTLAIRSRFSGTDNYVHILEGVKEKTIGAYTHQAYPFDELVTSLSLQRDMSRHPLFDIEVILQQAVSVNRSGGDQAGELKVSPYNGTLPQQSRFDIVFNFTEDVSGLKLSIDYNIDLYEASTIARLAAHTEQMLSAIVTSPYAAISGLDYLEAAERQQLLHTFNAANDPLPSADTLVSLFRRQVLLTPAAVAVVYGDKHLTYQELDEKSGLLASHIKTYNHFAQGSLVGVLQDRSELLLISILGILKAGGVYVPIDPSYPSSRKSFILSDTGARLLLTQTSYLFDVDYYEGDLFAMDVQLDGLQNVLSADVPIMGSDLAYVIYTSGSTGIPKGVMIDHGAISNTIRAQQEAFGTLPGERHLQFASSSFDASVSEIFVSLCSGGELHIIDDAMKQSPELLYGYISTQDISIATLPPAYLQQAFAHGLPALNKLVTAGEAAVVSQALSFGKQGIYYNAYGPTETSICATVFRLFSSWDGRSGIVPVGRPLPNVRIYILDERHQLCPVGVAGEICIAGAGVARGYLNRTELTAERFIHLPYEETSRVYRSGDLGRWLADGNIEYLGRLDDQVKIRGYRIEPGEIEHVLQDHEDVAATVVAAQADGSGGKELVAYIVSDRDITVTDIRSYLSRRLPEYMQPSHYVQLPELPLTASGKVDRKRLPSLAAGSLLSGAAYVAPRNTTEEQLVEIWQEVLGRGNIGIKDNFFDAGGHSLKATRLVSLVHRTFDVKLELKDVFTYVTPETQADFIQHSRKEVFSSIPSAPEAADYPLSSSQRRLWVLSQFEESNIAYNIPGAYLFEGELDCDALSAAFAGLISRHEILRTVFRENAAGEIRQHILPASAFRIPYLDLREAADREEQLSGLIRTAFVTPFNLSDGPLLRVGLYEISSGRWVFVYVMHHIISDGWSMEVLIRELLGLYHSSVTGVQPNLPSLRIQYKDYAVWQQSILTGAEPDAHKAYWLSEFSGELPVLSLLTDKPRPAVKTYNGGVVHRELDMRVYEGLKSLTGDHGSTLFMGLLATVNVLLHRYTQQEDIIIGSPVAGREHADLSDQIGFYVNTLALRTRLHGKMDFFSLLDNVRTLTLGAYAHQAFPFDELVDALPLPRDMSRHPLFDVMVVLQQHTLSTPGDTSLLISEYAEDEQPISKFDLQFTFLETAGGLRLSLTYNTDLYEQATAERLSLHLESLLAAVLALPATPIGQIDFLSKEEKELLQYGFNDTAAVYPHDKTLTALFEEQAFLMPAGVAVIFEDRTLSYRELNEEANRLGHYLRAEYSIGAEDLVVVQLERSEWLVIALLGVLKSGGAYVPLDPAYPPEHRDYILSDSDSRVVLDEAELQRFRLRRHTYSSGNPVALAGAESLAYVIYTSGSTGRPKGCMLEHGGVVNRLSWMWEHYGFDSSDVVLQKTSFTFDVSVWELFLPLCWGAQLVLCRREDAGVPDRICSLIRVHGVTSVHFVPGMLHAFIASLSSAPEDLSGLKSLRRVITSGEALSLGTVRSWYRLLNVPLHNLYGPTEASIDVSWYATAATDIRIPIGRPVQNIRLYITAPDGQLQPIGAIGEICIAGVGVARGYLNRAELTAEKFIRLPYEETSSVYRSGDLGRWLPDGNIEYLGRMDGQVKIRGYRIEPGEIEHALQGHKDVAAAAVVALPDSSGEKELVAYIVSSRDITVTDIREYLGRYLPAYMVPGHFIQLPELPLTASGKVDRKRLPLPEAGSLLSGTAYVAPRNTTEKQLVEIWQEVLGRGNIGIKDNFFDAGGHSLKATRLVSLVHRTFDVKLALKDVFTYVTPETQADFIQRSHKEVFTAIPSAPEAADYPLSSSQRRLWVLSQFEESNVAYNMPGIYLFEGDLDHDALSAAFTGLISRHEILRTVFRENAAGEIRQHILPSSAFRISYLDLRESTRPEEQLSELIRTASATSFNLSDGPLLRAGLYEISSGQWVFVYVMHHIISDGWSMEVLIRELLGLYQSSVTNVPLNLPSLRIQYKDYAVWQQSILTGAEPDAHKAYWLSEFSGELPVLSLLTDKPRPVIKTYNGGVVHRELDRQVYEGLKSLTGDHGSTLFMGLLAAVNVLLHRYTQQEDIIIGSPVAGREHADLSDQIGFYVNTLALRTRLNGTMDFLSLLDSVRTLTLGAYAHQAFPFDELVDALPLPRDMSRHPLFDVMVVLQQHTLSTPGDASLRIREYAVDEQLISKFDLQFTFLETADGLRLSLTYNTDLYEQATAERLSSHLESLLAAVLALPTTAIGQIDFLSREEKELLQFGFNDTAAVYPHDKTLTALFEEQASLRPAEAAVIFEDRTLSYHELNEEANRLGHYLRAEYGIGAEDLVVVQLERSEWLVIALLGVLKSGGAYVPLDPAYPPEHRDYILSDSGSRVVLDEAELQRFRLQRDSYDSANPVALAGAENLAYVIYTSGSTGRPKGCMLEHGGVVNRLSWMWEHYGFDCSDVVLQKTSFTFDVSVWELFLPLCWGARLVMCRREDVGVPDRICSLIRAHGVTSIHFVPGMLHAFIASLPEDLSGLQSLRRVITSGEALSLGTVRSWYRLLDVPLHNLYGPTEASIDVSWYATAATDVRIPIGRPVQNIRLYITAPDGQLQPIGAVGEICIAGVGVARGYLNRAELTTEKFIHLPYEESSRVYRSGDLGRWLPDGNIEYLGRMDGQVKIRGYRIELGEIEHVLQGHEDVAAAVVTALPDSSGGKELVAYIVSDKDISVTDIRSYLGRRLPEYMVPSLYMQLPELPLTTSGKVDRKRLPLPEAGSLLSGAAYVAPRNTTEEQLVGIWQEVLGRGNIGIKDNFFELGGHSIKATKLITQVKREFKVDLSLSHFFGEPTIETLAEKIHNDKWLQSSFQEQNDGFIDVKI</sequence>
<dbReference type="InterPro" id="IPR020845">
    <property type="entry name" value="AMP-binding_CS"/>
</dbReference>
<keyword evidence="4" id="KW-0597">Phosphoprotein</keyword>
<protein>
    <recommendedName>
        <fullName evidence="5">Carrier domain-containing protein</fullName>
    </recommendedName>
</protein>
<dbReference type="Gene3D" id="3.30.300.30">
    <property type="match status" value="5"/>
</dbReference>
<dbReference type="GO" id="GO:0005829">
    <property type="term" value="C:cytosol"/>
    <property type="evidence" value="ECO:0007669"/>
    <property type="project" value="TreeGrafter"/>
</dbReference>
<evidence type="ECO:0000256" key="2">
    <source>
        <dbReference type="ARBA" id="ARBA00006432"/>
    </source>
</evidence>
<gene>
    <name evidence="6" type="ORF">DF182_29035</name>
</gene>
<dbReference type="Pfam" id="PF00501">
    <property type="entry name" value="AMP-binding"/>
    <property type="match status" value="5"/>
</dbReference>
<dbReference type="GO" id="GO:0003824">
    <property type="term" value="F:catalytic activity"/>
    <property type="evidence" value="ECO:0007669"/>
    <property type="project" value="InterPro"/>
</dbReference>
<feature type="domain" description="Carrier" evidence="5">
    <location>
        <begin position="2098"/>
        <end position="2173"/>
    </location>
</feature>
<dbReference type="InterPro" id="IPR020806">
    <property type="entry name" value="PKS_PP-bd"/>
</dbReference>
<dbReference type="RefSeq" id="WP_113619252.1">
    <property type="nucleotide sequence ID" value="NZ_QFFJ01000002.1"/>
</dbReference>
<dbReference type="InterPro" id="IPR025110">
    <property type="entry name" value="AMP-bd_C"/>
</dbReference>
<dbReference type="InterPro" id="IPR010071">
    <property type="entry name" value="AA_adenyl_dom"/>
</dbReference>
<dbReference type="CDD" id="cd05930">
    <property type="entry name" value="A_NRPS"/>
    <property type="match status" value="5"/>
</dbReference>
<dbReference type="GO" id="GO:0044550">
    <property type="term" value="P:secondary metabolite biosynthetic process"/>
    <property type="evidence" value="ECO:0007669"/>
    <property type="project" value="UniProtKB-ARBA"/>
</dbReference>
<evidence type="ECO:0000256" key="4">
    <source>
        <dbReference type="ARBA" id="ARBA00022553"/>
    </source>
</evidence>
<feature type="domain" description="Carrier" evidence="5">
    <location>
        <begin position="4197"/>
        <end position="4272"/>
    </location>
</feature>
<dbReference type="InterPro" id="IPR042099">
    <property type="entry name" value="ANL_N_sf"/>
</dbReference>
<dbReference type="InterPro" id="IPR001242">
    <property type="entry name" value="Condensation_dom"/>
</dbReference>
<dbReference type="OrthoDB" id="9765680at2"/>
<dbReference type="Gene3D" id="3.40.50.980">
    <property type="match status" value="8"/>
</dbReference>
<dbReference type="InterPro" id="IPR045851">
    <property type="entry name" value="AMP-bd_C_sf"/>
</dbReference>
<dbReference type="Proteomes" id="UP000253410">
    <property type="component" value="Unassembled WGS sequence"/>
</dbReference>
<name>A0A365XVZ6_9BACT</name>
<dbReference type="PROSITE" id="PS00012">
    <property type="entry name" value="PHOSPHOPANTETHEINE"/>
    <property type="match status" value="5"/>
</dbReference>
<evidence type="ECO:0000259" key="5">
    <source>
        <dbReference type="PROSITE" id="PS50075"/>
    </source>
</evidence>
<dbReference type="PROSITE" id="PS00455">
    <property type="entry name" value="AMP_BINDING"/>
    <property type="match status" value="5"/>
</dbReference>
<feature type="domain" description="Carrier" evidence="5">
    <location>
        <begin position="5239"/>
        <end position="5314"/>
    </location>
</feature>
<evidence type="ECO:0000313" key="7">
    <source>
        <dbReference type="Proteomes" id="UP000253410"/>
    </source>
</evidence>
<dbReference type="InterPro" id="IPR009081">
    <property type="entry name" value="PP-bd_ACP"/>
</dbReference>
<dbReference type="CDD" id="cd19531">
    <property type="entry name" value="LCL_NRPS-like"/>
    <property type="match status" value="5"/>
</dbReference>
<proteinExistence type="inferred from homology"/>
<dbReference type="NCBIfam" id="TIGR01733">
    <property type="entry name" value="AA-adenyl-dom"/>
    <property type="match status" value="5"/>
</dbReference>
<dbReference type="Gene3D" id="3.40.50.12780">
    <property type="entry name" value="N-terminal domain of ligase-like"/>
    <property type="match status" value="1"/>
</dbReference>
<evidence type="ECO:0000256" key="1">
    <source>
        <dbReference type="ARBA" id="ARBA00001957"/>
    </source>
</evidence>
<organism evidence="6 7">
    <name type="scientific">Chitinophaga flava</name>
    <dbReference type="NCBI Taxonomy" id="2259036"/>
    <lineage>
        <taxon>Bacteria</taxon>
        <taxon>Pseudomonadati</taxon>
        <taxon>Bacteroidota</taxon>
        <taxon>Chitinophagia</taxon>
        <taxon>Chitinophagales</taxon>
        <taxon>Chitinophagaceae</taxon>
        <taxon>Chitinophaga</taxon>
    </lineage>
</organism>
<dbReference type="EMBL" id="QFFJ01000002">
    <property type="protein sequence ID" value="RBL90503.1"/>
    <property type="molecule type" value="Genomic_DNA"/>
</dbReference>
<dbReference type="FunFam" id="1.10.1200.10:FF:000005">
    <property type="entry name" value="Nonribosomal peptide synthetase 1"/>
    <property type="match status" value="5"/>
</dbReference>
<dbReference type="PANTHER" id="PTHR45527">
    <property type="entry name" value="NONRIBOSOMAL PEPTIDE SYNTHETASE"/>
    <property type="match status" value="1"/>
</dbReference>
<comment type="similarity">
    <text evidence="2">Belongs to the ATP-dependent AMP-binding enzyme family.</text>
</comment>
<dbReference type="NCBIfam" id="NF004282">
    <property type="entry name" value="PRK05691.1"/>
    <property type="match status" value="5"/>
</dbReference>
<dbReference type="SMART" id="SM00823">
    <property type="entry name" value="PKS_PP"/>
    <property type="match status" value="5"/>
</dbReference>
<dbReference type="FunFam" id="3.30.300.30:FF:000010">
    <property type="entry name" value="Enterobactin synthetase component F"/>
    <property type="match status" value="5"/>
</dbReference>
<dbReference type="InterPro" id="IPR044894">
    <property type="entry name" value="TubC_N_sf"/>
</dbReference>
<dbReference type="InterPro" id="IPR036736">
    <property type="entry name" value="ACP-like_sf"/>
</dbReference>
<dbReference type="PROSITE" id="PS50075">
    <property type="entry name" value="CARRIER"/>
    <property type="match status" value="5"/>
</dbReference>
<dbReference type="NCBIfam" id="NF003417">
    <property type="entry name" value="PRK04813.1"/>
    <property type="match status" value="5"/>
</dbReference>
<dbReference type="Gene3D" id="3.30.559.10">
    <property type="entry name" value="Chloramphenicol acetyltransferase-like domain"/>
    <property type="match status" value="5"/>
</dbReference>
<keyword evidence="3" id="KW-0596">Phosphopantetheine</keyword>
<reference evidence="6 7" key="1">
    <citation type="submission" date="2018-05" db="EMBL/GenBank/DDBJ databases">
        <title>Chitinophaga sp. K3CV102501T nov., isolated from isolated from a monsoon evergreen broad-leaved forest soil.</title>
        <authorList>
            <person name="Lv Y."/>
        </authorList>
    </citation>
    <scope>NUCLEOTIDE SEQUENCE [LARGE SCALE GENOMIC DNA]</scope>
    <source>
        <strain evidence="6 7">GDMCC 1.1325</strain>
    </source>
</reference>
<dbReference type="FunFam" id="3.40.50.12780:FF:000012">
    <property type="entry name" value="Non-ribosomal peptide synthetase"/>
    <property type="match status" value="4"/>
</dbReference>
<dbReference type="PANTHER" id="PTHR45527:SF1">
    <property type="entry name" value="FATTY ACID SYNTHASE"/>
    <property type="match status" value="1"/>
</dbReference>
<comment type="cofactor">
    <cofactor evidence="1">
        <name>pantetheine 4'-phosphate</name>
        <dbReference type="ChEBI" id="CHEBI:47942"/>
    </cofactor>
</comment>
<dbReference type="Gene3D" id="2.30.38.10">
    <property type="entry name" value="Luciferase, Domain 3"/>
    <property type="match status" value="4"/>
</dbReference>
<keyword evidence="7" id="KW-1185">Reference proteome</keyword>
<dbReference type="SUPFAM" id="SSF56801">
    <property type="entry name" value="Acetyl-CoA synthetase-like"/>
    <property type="match status" value="5"/>
</dbReference>
<dbReference type="Gene3D" id="1.10.10.1830">
    <property type="entry name" value="Non-ribosomal peptide synthase, adenylation domain"/>
    <property type="match status" value="1"/>
</dbReference>
<dbReference type="InterPro" id="IPR000873">
    <property type="entry name" value="AMP-dep_synth/lig_dom"/>
</dbReference>
<dbReference type="GO" id="GO:0031177">
    <property type="term" value="F:phosphopantetheine binding"/>
    <property type="evidence" value="ECO:0007669"/>
    <property type="project" value="InterPro"/>
</dbReference>
<evidence type="ECO:0000313" key="6">
    <source>
        <dbReference type="EMBL" id="RBL90503.1"/>
    </source>
</evidence>
<dbReference type="Gene3D" id="1.10.1200.10">
    <property type="entry name" value="ACP-like"/>
    <property type="match status" value="5"/>
</dbReference>
<dbReference type="Pfam" id="PF00668">
    <property type="entry name" value="Condensation"/>
    <property type="match status" value="5"/>
</dbReference>
<dbReference type="InterPro" id="IPR006162">
    <property type="entry name" value="Ppantetheine_attach_site"/>
</dbReference>
<dbReference type="SUPFAM" id="SSF47336">
    <property type="entry name" value="ACP-like"/>
    <property type="match status" value="5"/>
</dbReference>
<evidence type="ECO:0000256" key="3">
    <source>
        <dbReference type="ARBA" id="ARBA00022450"/>
    </source>
</evidence>
<feature type="domain" description="Carrier" evidence="5">
    <location>
        <begin position="3152"/>
        <end position="3227"/>
    </location>
</feature>
<dbReference type="Pfam" id="PF00550">
    <property type="entry name" value="PP-binding"/>
    <property type="match status" value="5"/>
</dbReference>
<dbReference type="FunFam" id="3.40.50.980:FF:000001">
    <property type="entry name" value="Non-ribosomal peptide synthetase"/>
    <property type="match status" value="4"/>
</dbReference>
<dbReference type="InterPro" id="IPR023213">
    <property type="entry name" value="CAT-like_dom_sf"/>
</dbReference>
<dbReference type="Pfam" id="PF13193">
    <property type="entry name" value="AMP-binding_C"/>
    <property type="match status" value="5"/>
</dbReference>